<protein>
    <recommendedName>
        <fullName evidence="5">Lipoprotein</fullName>
    </recommendedName>
</protein>
<evidence type="ECO:0000256" key="2">
    <source>
        <dbReference type="SAM" id="Phobius"/>
    </source>
</evidence>
<name>A0ABN3N7S5_STRLO</name>
<proteinExistence type="predicted"/>
<gene>
    <name evidence="3" type="ORF">GCM10010276_75500</name>
</gene>
<keyword evidence="2" id="KW-0812">Transmembrane</keyword>
<feature type="region of interest" description="Disordered" evidence="1">
    <location>
        <begin position="1"/>
        <end position="20"/>
    </location>
</feature>
<keyword evidence="2" id="KW-0472">Membrane</keyword>
<accession>A0ABN3N7S5</accession>
<organism evidence="3 4">
    <name type="scientific">Streptomyces longisporus</name>
    <dbReference type="NCBI Taxonomy" id="1948"/>
    <lineage>
        <taxon>Bacteria</taxon>
        <taxon>Bacillati</taxon>
        <taxon>Actinomycetota</taxon>
        <taxon>Actinomycetes</taxon>
        <taxon>Kitasatosporales</taxon>
        <taxon>Streptomycetaceae</taxon>
        <taxon>Streptomyces</taxon>
    </lineage>
</organism>
<dbReference type="EMBL" id="BAAASG010000023">
    <property type="protein sequence ID" value="GAA2515692.1"/>
    <property type="molecule type" value="Genomic_DNA"/>
</dbReference>
<keyword evidence="2" id="KW-1133">Transmembrane helix</keyword>
<evidence type="ECO:0000313" key="4">
    <source>
        <dbReference type="Proteomes" id="UP001501777"/>
    </source>
</evidence>
<reference evidence="3 4" key="1">
    <citation type="journal article" date="2019" name="Int. J. Syst. Evol. Microbiol.">
        <title>The Global Catalogue of Microorganisms (GCM) 10K type strain sequencing project: providing services to taxonomists for standard genome sequencing and annotation.</title>
        <authorList>
            <consortium name="The Broad Institute Genomics Platform"/>
            <consortium name="The Broad Institute Genome Sequencing Center for Infectious Disease"/>
            <person name="Wu L."/>
            <person name="Ma J."/>
        </authorList>
    </citation>
    <scope>NUCLEOTIDE SEQUENCE [LARGE SCALE GENOMIC DNA]</scope>
    <source>
        <strain evidence="3 4">JCM 4395</strain>
    </source>
</reference>
<evidence type="ECO:0008006" key="5">
    <source>
        <dbReference type="Google" id="ProtNLM"/>
    </source>
</evidence>
<feature type="transmembrane region" description="Helical" evidence="2">
    <location>
        <begin position="20"/>
        <end position="40"/>
    </location>
</feature>
<keyword evidence="4" id="KW-1185">Reference proteome</keyword>
<evidence type="ECO:0000256" key="1">
    <source>
        <dbReference type="SAM" id="MobiDB-lite"/>
    </source>
</evidence>
<dbReference type="Proteomes" id="UP001501777">
    <property type="component" value="Unassembled WGS sequence"/>
</dbReference>
<sequence>MVRAPGVRARGGRGRGMRGVARGSGAVGVAAAVLFAGLTACTGGASGHHEAKAPVRACADGTFTWSRIKQTDELTGISDVEVLGVGGGPLRHGMRRVSSPRPSVRAAGPDVSAAEVLFSLGRRIGEIDSDAHTLAEDGDGTTYAFTDVHAKAPAPAGRTSRIDGAGHFVQYAGVRMEEGDFRYSCADGTTTTGHARNWTLDMTGTLDCQVNVGRSDLARQAARRSCTAGSPATRGA</sequence>
<comment type="caution">
    <text evidence="3">The sequence shown here is derived from an EMBL/GenBank/DDBJ whole genome shotgun (WGS) entry which is preliminary data.</text>
</comment>
<evidence type="ECO:0000313" key="3">
    <source>
        <dbReference type="EMBL" id="GAA2515692.1"/>
    </source>
</evidence>